<organism evidence="1 2">
    <name type="scientific">Bradyrhizobium uaiense</name>
    <dbReference type="NCBI Taxonomy" id="2594946"/>
    <lineage>
        <taxon>Bacteria</taxon>
        <taxon>Pseudomonadati</taxon>
        <taxon>Pseudomonadota</taxon>
        <taxon>Alphaproteobacteria</taxon>
        <taxon>Hyphomicrobiales</taxon>
        <taxon>Nitrobacteraceae</taxon>
        <taxon>Bradyrhizobium</taxon>
    </lineage>
</organism>
<comment type="caution">
    <text evidence="1">The sequence shown here is derived from an EMBL/GenBank/DDBJ whole genome shotgun (WGS) entry which is preliminary data.</text>
</comment>
<sequence length="94" mass="11072">MTDLRGNSPPRYCIDDDGRRVLIGLTFEETFEFERLDHLSGLHDAGHVLWDPSGRPVSRPAQRWLELYSKHDRAWLQWMESARTARRKDLPILN</sequence>
<gene>
    <name evidence="1" type="ORF">FNJ47_21600</name>
</gene>
<dbReference type="EMBL" id="VKHP01000089">
    <property type="protein sequence ID" value="NEU98346.1"/>
    <property type="molecule type" value="Genomic_DNA"/>
</dbReference>
<reference evidence="1 2" key="1">
    <citation type="journal article" date="2020" name="Arch. Microbiol.">
        <title>Bradyrhizobium uaiense sp. nov., a new highly efficient cowpea symbiont.</title>
        <authorList>
            <person name="Cabral Michel D."/>
            <person name="Azarias Guimaraes A."/>
            <person name="Martins da Costa E."/>
            <person name="Soares de Carvalho T."/>
            <person name="Balsanelli E."/>
            <person name="Willems A."/>
            <person name="Maltempi de Souza E."/>
            <person name="de Souza Moreira F.M."/>
        </authorList>
    </citation>
    <scope>NUCLEOTIDE SEQUENCE [LARGE SCALE GENOMIC DNA]</scope>
    <source>
        <strain evidence="1 2">UFLA 03-164</strain>
    </source>
</reference>
<dbReference type="Proteomes" id="UP000468531">
    <property type="component" value="Unassembled WGS sequence"/>
</dbReference>
<keyword evidence="2" id="KW-1185">Reference proteome</keyword>
<dbReference type="AlphaFoldDB" id="A0A6P1BIH6"/>
<evidence type="ECO:0000313" key="1">
    <source>
        <dbReference type="EMBL" id="NEU98346.1"/>
    </source>
</evidence>
<evidence type="ECO:0000313" key="2">
    <source>
        <dbReference type="Proteomes" id="UP000468531"/>
    </source>
</evidence>
<name>A0A6P1BIH6_9BRAD</name>
<accession>A0A6P1BIH6</accession>
<dbReference type="RefSeq" id="WP_163156576.1">
    <property type="nucleotide sequence ID" value="NZ_VKHP01000089.1"/>
</dbReference>
<protein>
    <submittedName>
        <fullName evidence="1">Uncharacterized protein</fullName>
    </submittedName>
</protein>
<proteinExistence type="predicted"/>